<sequence length="36" mass="3986">MLPQEVCYYGPPSAEGVVRIIDTFTFNSTTMIGVTF</sequence>
<proteinExistence type="predicted"/>
<name>A0A383F8M2_9ZZZZ</name>
<protein>
    <submittedName>
        <fullName evidence="1">Uncharacterized protein</fullName>
    </submittedName>
</protein>
<reference evidence="1" key="1">
    <citation type="submission" date="2018-05" db="EMBL/GenBank/DDBJ databases">
        <authorList>
            <person name="Lanie J.A."/>
            <person name="Ng W.-L."/>
            <person name="Kazmierczak K.M."/>
            <person name="Andrzejewski T.M."/>
            <person name="Davidsen T.M."/>
            <person name="Wayne K.J."/>
            <person name="Tettelin H."/>
            <person name="Glass J.I."/>
            <person name="Rusch D."/>
            <person name="Podicherti R."/>
            <person name="Tsui H.-C.T."/>
            <person name="Winkler M.E."/>
        </authorList>
    </citation>
    <scope>NUCLEOTIDE SEQUENCE</scope>
</reference>
<accession>A0A383F8M2</accession>
<evidence type="ECO:0000313" key="1">
    <source>
        <dbReference type="EMBL" id="SVE64755.1"/>
    </source>
</evidence>
<feature type="non-terminal residue" evidence="1">
    <location>
        <position position="36"/>
    </location>
</feature>
<dbReference type="AlphaFoldDB" id="A0A383F8M2"/>
<gene>
    <name evidence="1" type="ORF">METZ01_LOCUS517609</name>
</gene>
<organism evidence="1">
    <name type="scientific">marine metagenome</name>
    <dbReference type="NCBI Taxonomy" id="408172"/>
    <lineage>
        <taxon>unclassified sequences</taxon>
        <taxon>metagenomes</taxon>
        <taxon>ecological metagenomes</taxon>
    </lineage>
</organism>
<dbReference type="EMBL" id="UINC01231985">
    <property type="protein sequence ID" value="SVE64755.1"/>
    <property type="molecule type" value="Genomic_DNA"/>
</dbReference>